<keyword evidence="1" id="KW-0808">Transferase</keyword>
<evidence type="ECO:0000313" key="3">
    <source>
        <dbReference type="EMBL" id="GIF01329.1"/>
    </source>
</evidence>
<dbReference type="InterPro" id="IPR036890">
    <property type="entry name" value="HATPase_C_sf"/>
</dbReference>
<dbReference type="CDD" id="cd16936">
    <property type="entry name" value="HATPase_RsbW-like"/>
    <property type="match status" value="1"/>
</dbReference>
<dbReference type="Gene3D" id="3.30.565.10">
    <property type="entry name" value="Histidine kinase-like ATPase, C-terminal domain"/>
    <property type="match status" value="1"/>
</dbReference>
<reference evidence="3" key="1">
    <citation type="submission" date="2021-01" db="EMBL/GenBank/DDBJ databases">
        <title>Whole genome shotgun sequence of Actinoplanes rishiriensis NBRC 108556.</title>
        <authorList>
            <person name="Komaki H."/>
            <person name="Tamura T."/>
        </authorList>
    </citation>
    <scope>NUCLEOTIDE SEQUENCE</scope>
    <source>
        <strain evidence="3">NBRC 108556</strain>
    </source>
</reference>
<dbReference type="SUPFAM" id="SSF55874">
    <property type="entry name" value="ATPase domain of HSP90 chaperone/DNA topoisomerase II/histidine kinase"/>
    <property type="match status" value="1"/>
</dbReference>
<dbReference type="PANTHER" id="PTHR35526">
    <property type="entry name" value="ANTI-SIGMA-F FACTOR RSBW-RELATED"/>
    <property type="match status" value="1"/>
</dbReference>
<proteinExistence type="predicted"/>
<dbReference type="GO" id="GO:0004674">
    <property type="term" value="F:protein serine/threonine kinase activity"/>
    <property type="evidence" value="ECO:0007669"/>
    <property type="project" value="UniProtKB-KW"/>
</dbReference>
<dbReference type="InterPro" id="IPR050267">
    <property type="entry name" value="Anti-sigma-factor_SerPK"/>
</dbReference>
<evidence type="ECO:0000313" key="4">
    <source>
        <dbReference type="Proteomes" id="UP000636960"/>
    </source>
</evidence>
<sequence length="197" mass="21945">MAPLYTSTGALLGAMTLLRELDTREAFSESDVLVAEQVARSAAEALDASRVVTVVLPPAAPVIGHQRTATWRPRHPQDVTTSTEGRNWARRTLPEILIRPPRRELYEDMDLVFTELLSNAVRHGGGLREAQLSNTGEHLRLVAADYDPRGPAVRTRRADQPNGRGMHLIQAVADSWGIYRHHTEIGKRVWADLRFTA</sequence>
<dbReference type="Proteomes" id="UP000636960">
    <property type="component" value="Unassembled WGS sequence"/>
</dbReference>
<feature type="domain" description="Histidine kinase/HSP90-like ATPase" evidence="2">
    <location>
        <begin position="103"/>
        <end position="190"/>
    </location>
</feature>
<dbReference type="InterPro" id="IPR003594">
    <property type="entry name" value="HATPase_dom"/>
</dbReference>
<protein>
    <recommendedName>
        <fullName evidence="2">Histidine kinase/HSP90-like ATPase domain-containing protein</fullName>
    </recommendedName>
</protein>
<dbReference type="Pfam" id="PF13581">
    <property type="entry name" value="HATPase_c_2"/>
    <property type="match status" value="1"/>
</dbReference>
<organism evidence="3 4">
    <name type="scientific">Paractinoplanes rishiriensis</name>
    <dbReference type="NCBI Taxonomy" id="1050105"/>
    <lineage>
        <taxon>Bacteria</taxon>
        <taxon>Bacillati</taxon>
        <taxon>Actinomycetota</taxon>
        <taxon>Actinomycetes</taxon>
        <taxon>Micromonosporales</taxon>
        <taxon>Micromonosporaceae</taxon>
        <taxon>Paractinoplanes</taxon>
    </lineage>
</organism>
<evidence type="ECO:0000256" key="1">
    <source>
        <dbReference type="ARBA" id="ARBA00022527"/>
    </source>
</evidence>
<comment type="caution">
    <text evidence="3">The sequence shown here is derived from an EMBL/GenBank/DDBJ whole genome shotgun (WGS) entry which is preliminary data.</text>
</comment>
<dbReference type="EMBL" id="BOMV01000101">
    <property type="protein sequence ID" value="GIF01329.1"/>
    <property type="molecule type" value="Genomic_DNA"/>
</dbReference>
<evidence type="ECO:0000259" key="2">
    <source>
        <dbReference type="Pfam" id="PF13581"/>
    </source>
</evidence>
<keyword evidence="1" id="KW-0723">Serine/threonine-protein kinase</keyword>
<dbReference type="AlphaFoldDB" id="A0A919KA63"/>
<name>A0A919KA63_9ACTN</name>
<keyword evidence="4" id="KW-1185">Reference proteome</keyword>
<keyword evidence="1" id="KW-0418">Kinase</keyword>
<dbReference type="PANTHER" id="PTHR35526:SF3">
    <property type="entry name" value="ANTI-SIGMA-F FACTOR RSBW"/>
    <property type="match status" value="1"/>
</dbReference>
<accession>A0A919KA63</accession>
<gene>
    <name evidence="3" type="ORF">Ari01nite_87930</name>
</gene>